<dbReference type="OrthoDB" id="10036721at2759"/>
<dbReference type="RefSeq" id="XP_043037018.1">
    <property type="nucleotide sequence ID" value="XM_043178367.1"/>
</dbReference>
<organism evidence="1 2">
    <name type="scientific">Guyanagaster necrorhizus</name>
    <dbReference type="NCBI Taxonomy" id="856835"/>
    <lineage>
        <taxon>Eukaryota</taxon>
        <taxon>Fungi</taxon>
        <taxon>Dikarya</taxon>
        <taxon>Basidiomycota</taxon>
        <taxon>Agaricomycotina</taxon>
        <taxon>Agaricomycetes</taxon>
        <taxon>Agaricomycetidae</taxon>
        <taxon>Agaricales</taxon>
        <taxon>Marasmiineae</taxon>
        <taxon>Physalacriaceae</taxon>
        <taxon>Guyanagaster</taxon>
    </lineage>
</organism>
<dbReference type="GeneID" id="66100657"/>
<dbReference type="AlphaFoldDB" id="A0A9P7VLS4"/>
<name>A0A9P7VLS4_9AGAR</name>
<protein>
    <submittedName>
        <fullName evidence="1">Uncharacterized protein</fullName>
    </submittedName>
</protein>
<keyword evidence="2" id="KW-1185">Reference proteome</keyword>
<evidence type="ECO:0000313" key="2">
    <source>
        <dbReference type="Proteomes" id="UP000812287"/>
    </source>
</evidence>
<gene>
    <name evidence="1" type="ORF">BT62DRAFT_1034463</name>
</gene>
<feature type="non-terminal residue" evidence="1">
    <location>
        <position position="1"/>
    </location>
</feature>
<sequence>PTLDFSGSTWIWTSEKTGAEDTAPTGARPFCKAILSSSTTCPVCALSSSLREWISDTNALVAMTCTPSLSTEMKLEQEMVTKAQPSIPLALNPKGTTSLLFP</sequence>
<accession>A0A9P7VLS4</accession>
<proteinExistence type="predicted"/>
<comment type="caution">
    <text evidence="1">The sequence shown here is derived from an EMBL/GenBank/DDBJ whole genome shotgun (WGS) entry which is preliminary data.</text>
</comment>
<reference evidence="1" key="1">
    <citation type="submission" date="2020-11" db="EMBL/GenBank/DDBJ databases">
        <title>Adaptations for nitrogen fixation in a non-lichenized fungal sporocarp promotes dispersal by wood-feeding termites.</title>
        <authorList>
            <consortium name="DOE Joint Genome Institute"/>
            <person name="Koch R.A."/>
            <person name="Yoon G."/>
            <person name="Arayal U."/>
            <person name="Lail K."/>
            <person name="Amirebrahimi M."/>
            <person name="Labutti K."/>
            <person name="Lipzen A."/>
            <person name="Riley R."/>
            <person name="Barry K."/>
            <person name="Henrissat B."/>
            <person name="Grigoriev I.V."/>
            <person name="Herr J.R."/>
            <person name="Aime M.C."/>
        </authorList>
    </citation>
    <scope>NUCLEOTIDE SEQUENCE</scope>
    <source>
        <strain evidence="1">MCA 3950</strain>
    </source>
</reference>
<dbReference type="EMBL" id="MU250545">
    <property type="protein sequence ID" value="KAG7443518.1"/>
    <property type="molecule type" value="Genomic_DNA"/>
</dbReference>
<evidence type="ECO:0000313" key="1">
    <source>
        <dbReference type="EMBL" id="KAG7443518.1"/>
    </source>
</evidence>
<dbReference type="Proteomes" id="UP000812287">
    <property type="component" value="Unassembled WGS sequence"/>
</dbReference>